<feature type="transmembrane region" description="Helical" evidence="5">
    <location>
        <begin position="109"/>
        <end position="131"/>
    </location>
</feature>
<dbReference type="PANTHER" id="PTHR43229:SF2">
    <property type="entry name" value="NODULATION PROTEIN J"/>
    <property type="match status" value="1"/>
</dbReference>
<evidence type="ECO:0000256" key="4">
    <source>
        <dbReference type="ARBA" id="ARBA00023136"/>
    </source>
</evidence>
<evidence type="ECO:0000256" key="2">
    <source>
        <dbReference type="ARBA" id="ARBA00022692"/>
    </source>
</evidence>
<name>L0HFT0_METFS</name>
<dbReference type="AlphaFoldDB" id="L0HFT0"/>
<evidence type="ECO:0000313" key="7">
    <source>
        <dbReference type="EMBL" id="AGB01944.1"/>
    </source>
</evidence>
<dbReference type="HOGENOM" id="CLU_039483_2_3_2"/>
<reference evidence="7 8" key="2">
    <citation type="journal article" date="2014" name="Genome Announc.">
        <title>Complete Genome Sequence of Methanoregula formicica SMSPT, a Mesophilic Hydrogenotrophic Methanogen Isolated from a Methanogenic Upflow Anaerobic Sludge Blanket Reactor.</title>
        <authorList>
            <person name="Yamamoto K."/>
            <person name="Tamaki H."/>
            <person name="Cadillo-Quiroz H."/>
            <person name="Imachi H."/>
            <person name="Kyrpides N."/>
            <person name="Woyke T."/>
            <person name="Goodwin L."/>
            <person name="Zinder S.H."/>
            <person name="Kamagata Y."/>
            <person name="Liu W.T."/>
        </authorList>
    </citation>
    <scope>NUCLEOTIDE SEQUENCE [LARGE SCALE GENOMIC DNA]</scope>
    <source>
        <strain evidence="8">DSM 22288 / NBRC 105244 / SMSP</strain>
    </source>
</reference>
<reference evidence="8" key="1">
    <citation type="submission" date="2011-12" db="EMBL/GenBank/DDBJ databases">
        <title>Complete sequence of Methanoregula formicicum SMSP.</title>
        <authorList>
            <person name="Lucas S."/>
            <person name="Han J."/>
            <person name="Lapidus A."/>
            <person name="Cheng J.-F."/>
            <person name="Goodwin L."/>
            <person name="Pitluck S."/>
            <person name="Peters L."/>
            <person name="Ovchinnikova G."/>
            <person name="Teshima H."/>
            <person name="Detter J.C."/>
            <person name="Han C."/>
            <person name="Tapia R."/>
            <person name="Land M."/>
            <person name="Hauser L."/>
            <person name="Kyrpides N."/>
            <person name="Ivanova N."/>
            <person name="Pagani I."/>
            <person name="Imachi H."/>
            <person name="Tamaki H."/>
            <person name="Sekiguchi Y."/>
            <person name="Kamagata Y."/>
            <person name="Cadillo-Quiroz H."/>
            <person name="Zinder S."/>
            <person name="Liu W.-T."/>
            <person name="Woyke T."/>
        </authorList>
    </citation>
    <scope>NUCLEOTIDE SEQUENCE [LARGE SCALE GENOMIC DNA]</scope>
    <source>
        <strain evidence="8">DSM 22288 / NBRC 105244 / SMSP</strain>
    </source>
</reference>
<evidence type="ECO:0000256" key="3">
    <source>
        <dbReference type="ARBA" id="ARBA00022989"/>
    </source>
</evidence>
<evidence type="ECO:0000313" key="8">
    <source>
        <dbReference type="Proteomes" id="UP000010824"/>
    </source>
</evidence>
<dbReference type="InParanoid" id="L0HFT0"/>
<keyword evidence="4 5" id="KW-0472">Membrane</keyword>
<dbReference type="Pfam" id="PF01061">
    <property type="entry name" value="ABC2_membrane"/>
    <property type="match status" value="1"/>
</dbReference>
<feature type="transmembrane region" description="Helical" evidence="5">
    <location>
        <begin position="25"/>
        <end position="46"/>
    </location>
</feature>
<dbReference type="PIRSF" id="PIRSF006648">
    <property type="entry name" value="DrrB"/>
    <property type="match status" value="1"/>
</dbReference>
<feature type="transmembrane region" description="Helical" evidence="5">
    <location>
        <begin position="230"/>
        <end position="248"/>
    </location>
</feature>
<keyword evidence="8" id="KW-1185">Reference proteome</keyword>
<dbReference type="PANTHER" id="PTHR43229">
    <property type="entry name" value="NODULATION PROTEIN J"/>
    <property type="match status" value="1"/>
</dbReference>
<protein>
    <submittedName>
        <fullName evidence="7">ABC-type polysaccharide/polyol phosphate export systems, permease component</fullName>
    </submittedName>
</protein>
<dbReference type="PROSITE" id="PS51012">
    <property type="entry name" value="ABC_TM2"/>
    <property type="match status" value="1"/>
</dbReference>
<dbReference type="STRING" id="593750.Metfor_0888"/>
<dbReference type="OrthoDB" id="147058at2157"/>
<gene>
    <name evidence="7" type="ordered locus">Metfor_0888</name>
</gene>
<evidence type="ECO:0000259" key="6">
    <source>
        <dbReference type="PROSITE" id="PS51012"/>
    </source>
</evidence>
<feature type="domain" description="ABC transmembrane type-2" evidence="6">
    <location>
        <begin position="23"/>
        <end position="251"/>
    </location>
</feature>
<feature type="transmembrane region" description="Helical" evidence="5">
    <location>
        <begin position="58"/>
        <end position="82"/>
    </location>
</feature>
<comment type="subcellular location">
    <subcellularLocation>
        <location evidence="1">Membrane</location>
        <topology evidence="1">Multi-pass membrane protein</topology>
    </subcellularLocation>
</comment>
<feature type="transmembrane region" description="Helical" evidence="5">
    <location>
        <begin position="137"/>
        <end position="161"/>
    </location>
</feature>
<dbReference type="InterPro" id="IPR047817">
    <property type="entry name" value="ABC2_TM_bact-type"/>
</dbReference>
<keyword evidence="3 5" id="KW-1133">Transmembrane helix</keyword>
<dbReference type="PRINTS" id="PR00164">
    <property type="entry name" value="ABC2TRNSPORT"/>
</dbReference>
<dbReference type="InterPro" id="IPR013525">
    <property type="entry name" value="ABC2_TM"/>
</dbReference>
<dbReference type="Proteomes" id="UP000010824">
    <property type="component" value="Chromosome"/>
</dbReference>
<keyword evidence="2 5" id="KW-0812">Transmembrane</keyword>
<dbReference type="GO" id="GO:0140359">
    <property type="term" value="F:ABC-type transporter activity"/>
    <property type="evidence" value="ECO:0007669"/>
    <property type="project" value="InterPro"/>
</dbReference>
<dbReference type="KEGG" id="mfo:Metfor_0888"/>
<sequence precursor="true">MIEAKAVYVLWLREMIKFSRTKFRIINAIAMPIFILIFMGLGFRQINIPGVPSSIGYFQYFVPGIIGMTLLFTASMVGLSVLSDRQFGFLKEIMVTPASRVSIMLGRTLGGATTSLFQSIIIIILAVLMSFQVTGLFQLAASLVIMLLISIIFISMGLILASRLRDVHDYYNITNFLLFPVFLLSGAMFPIENLPAGITFFSLFNPLTYGVDALRGLLIGMSAFPVLTDCLVLMATATGMLFLGAYAFKTGQTI</sequence>
<dbReference type="GO" id="GO:0043190">
    <property type="term" value="C:ATP-binding cassette (ABC) transporter complex"/>
    <property type="evidence" value="ECO:0007669"/>
    <property type="project" value="InterPro"/>
</dbReference>
<accession>L0HFT0</accession>
<dbReference type="EMBL" id="CP003167">
    <property type="protein sequence ID" value="AGB01944.1"/>
    <property type="molecule type" value="Genomic_DNA"/>
</dbReference>
<dbReference type="eggNOG" id="arCOG01467">
    <property type="taxonomic scope" value="Archaea"/>
</dbReference>
<organism evidence="7 8">
    <name type="scientific">Methanoregula formicica (strain DSM 22288 / NBRC 105244 / SMSP)</name>
    <dbReference type="NCBI Taxonomy" id="593750"/>
    <lineage>
        <taxon>Archaea</taxon>
        <taxon>Methanobacteriati</taxon>
        <taxon>Methanobacteriota</taxon>
        <taxon>Stenosarchaea group</taxon>
        <taxon>Methanomicrobia</taxon>
        <taxon>Methanomicrobiales</taxon>
        <taxon>Methanoregulaceae</taxon>
        <taxon>Methanoregula</taxon>
    </lineage>
</organism>
<dbReference type="GeneID" id="14310201"/>
<proteinExistence type="predicted"/>
<dbReference type="RefSeq" id="WP_015284908.1">
    <property type="nucleotide sequence ID" value="NC_019943.1"/>
</dbReference>
<evidence type="ECO:0000256" key="1">
    <source>
        <dbReference type="ARBA" id="ARBA00004141"/>
    </source>
</evidence>
<evidence type="ECO:0000256" key="5">
    <source>
        <dbReference type="SAM" id="Phobius"/>
    </source>
</evidence>
<dbReference type="InterPro" id="IPR051784">
    <property type="entry name" value="Nod_factor_ABC_transporter"/>
</dbReference>
<dbReference type="InterPro" id="IPR000412">
    <property type="entry name" value="ABC_2_transport"/>
</dbReference>